<keyword evidence="2 4" id="KW-0808">Transferase</keyword>
<keyword evidence="1 4" id="KW-0489">Methyltransferase</keyword>
<dbReference type="GO" id="GO:1990463">
    <property type="term" value="C:lateral cortical node"/>
    <property type="evidence" value="ECO:0007669"/>
    <property type="project" value="EnsemblFungi"/>
</dbReference>
<comment type="caution">
    <text evidence="11">The sequence shown here is derived from an EMBL/GenBank/DDBJ whole genome shotgun (WGS) entry which is preliminary data.</text>
</comment>
<dbReference type="InterPro" id="IPR025799">
    <property type="entry name" value="Arg_MeTrfase"/>
</dbReference>
<dbReference type="InterPro" id="IPR035075">
    <property type="entry name" value="PRMT5"/>
</dbReference>
<feature type="active site" description="Proton donor/acceptor" evidence="5">
    <location>
        <position position="424"/>
    </location>
</feature>
<dbReference type="GO" id="GO:0006355">
    <property type="term" value="P:regulation of DNA-templated transcription"/>
    <property type="evidence" value="ECO:0007669"/>
    <property type="project" value="TreeGrafter"/>
</dbReference>
<dbReference type="GO" id="GO:0032259">
    <property type="term" value="P:methylation"/>
    <property type="evidence" value="ECO:0007669"/>
    <property type="project" value="UniProtKB-KW"/>
</dbReference>
<comment type="similarity">
    <text evidence="4">Belongs to the class I-like SAM-binding methyltransferase superfamily.</text>
</comment>
<sequence length="629" mass="71431">MADYEGGYGCAVGLLTYDCFDNIEEFVQEAIDSGHDFVATPIVHSKYSRVLESKAGDSWRDAPVYDRDDLVLRKAQWSDAVAGSLSDWIQLDSKDDDIRINSELAFKQEVAFACHLGLFTVITPRLVPGTSCINMARVINHLVTGMSVTQMWVHVLMDNQHVAWRQWNQFRSLTENNPKIGVVLELPAVLPEDEMLLDAWFAEPVKAVIVPSEIFISNPKGYPVLSKRHQSFVKKLMRRMQPQMIVTVPTTQIHASATPSSYQEYIHYLHRNLPAMDQVEEFASGYQDYLQAPLQPLMDNLDNNMYETFERDPIKYQEYEKAVYHALLDRVEHGSDYVTKIMVVGAGRGPLVNCCLRAADKAERKVQLYALEKNPNAFVTLQNAKAEEWHDRVTLIFADMRKWKPDTKIDILVSELLGSFGDNELSPECLDGAQKFLKDDGISIPASYTAYAAPMASSKLYNEVAAYKDLVHFETPYVVMFQQVCELAPSKALWTFEHPNPVIPKDQDPTNNLHNARYSRVQFTVSSKEDTVMHGISGYFEAVLYKHVKISIHPETHSPGMFSWFPIFFPIRTPMQIPKGSTVTLNFWRVSDAKKVWYEWSGTVESDQGSHTAVLPIHNVGGRSYWVGL</sequence>
<organism evidence="11 12">
    <name type="scientific">Lichtheimia corymbifera JMRC:FSU:9682</name>
    <dbReference type="NCBI Taxonomy" id="1263082"/>
    <lineage>
        <taxon>Eukaryota</taxon>
        <taxon>Fungi</taxon>
        <taxon>Fungi incertae sedis</taxon>
        <taxon>Mucoromycota</taxon>
        <taxon>Mucoromycotina</taxon>
        <taxon>Mucoromycetes</taxon>
        <taxon>Mucorales</taxon>
        <taxon>Lichtheimiaceae</taxon>
        <taxon>Lichtheimia</taxon>
    </lineage>
</organism>
<dbReference type="PANTHER" id="PTHR10738">
    <property type="entry name" value="PROTEIN ARGININE N-METHYLTRANSFERASE 5"/>
    <property type="match status" value="1"/>
</dbReference>
<dbReference type="PROSITE" id="PS51678">
    <property type="entry name" value="SAM_MT_PRMT"/>
    <property type="match status" value="1"/>
</dbReference>
<dbReference type="CDD" id="cd02440">
    <property type="entry name" value="AdoMet_MTases"/>
    <property type="match status" value="1"/>
</dbReference>
<dbReference type="GO" id="GO:0051286">
    <property type="term" value="C:cell tip"/>
    <property type="evidence" value="ECO:0007669"/>
    <property type="project" value="EnsemblFungi"/>
</dbReference>
<proteinExistence type="inferred from homology"/>
<dbReference type="Pfam" id="PF17285">
    <property type="entry name" value="PRMT5_TIM"/>
    <property type="match status" value="1"/>
</dbReference>
<evidence type="ECO:0000256" key="4">
    <source>
        <dbReference type="PIRNR" id="PIRNR015894"/>
    </source>
</evidence>
<dbReference type="Gene3D" id="2.70.160.11">
    <property type="entry name" value="Hnrnp arginine n-methyltransferase1"/>
    <property type="match status" value="1"/>
</dbReference>
<dbReference type="GO" id="GO:0061246">
    <property type="term" value="P:establishment or maintenance of bipolar cell polarity regulating cell shape"/>
    <property type="evidence" value="ECO:0007669"/>
    <property type="project" value="EnsemblFungi"/>
</dbReference>
<dbReference type="GO" id="GO:0071470">
    <property type="term" value="P:cellular response to osmotic stress"/>
    <property type="evidence" value="ECO:0007669"/>
    <property type="project" value="EnsemblFungi"/>
</dbReference>
<feature type="domain" description="PRMT5 arginine-N-methyltransferase" evidence="8">
    <location>
        <begin position="279"/>
        <end position="444"/>
    </location>
</feature>
<evidence type="ECO:0000259" key="9">
    <source>
        <dbReference type="Pfam" id="PF17285"/>
    </source>
</evidence>
<feature type="domain" description="PRMT5 TIM barrel" evidence="9">
    <location>
        <begin position="35"/>
        <end position="272"/>
    </location>
</feature>
<evidence type="ECO:0000259" key="10">
    <source>
        <dbReference type="Pfam" id="PF17286"/>
    </source>
</evidence>
<dbReference type="GO" id="GO:0005634">
    <property type="term" value="C:nucleus"/>
    <property type="evidence" value="ECO:0007669"/>
    <property type="project" value="EnsemblFungi"/>
</dbReference>
<name>A0A068S568_9FUNG</name>
<gene>
    <name evidence="11" type="ORF">LCOR_08084.1</name>
</gene>
<dbReference type="Proteomes" id="UP000027586">
    <property type="component" value="Unassembled WGS sequence"/>
</dbReference>
<keyword evidence="12" id="KW-1185">Reference proteome</keyword>
<evidence type="ECO:0000256" key="6">
    <source>
        <dbReference type="PIRSR" id="PIRSR015894-2"/>
    </source>
</evidence>
<dbReference type="GO" id="GO:1903360">
    <property type="term" value="P:protein localization to lateral cortical node"/>
    <property type="evidence" value="ECO:0007669"/>
    <property type="project" value="EnsemblFungi"/>
</dbReference>
<dbReference type="GO" id="GO:0016274">
    <property type="term" value="F:protein-arginine N-methyltransferase activity"/>
    <property type="evidence" value="ECO:0007669"/>
    <property type="project" value="InterPro"/>
</dbReference>
<evidence type="ECO:0000313" key="12">
    <source>
        <dbReference type="Proteomes" id="UP000027586"/>
    </source>
</evidence>
<evidence type="ECO:0000256" key="7">
    <source>
        <dbReference type="PIRSR" id="PIRSR015894-3"/>
    </source>
</evidence>
<evidence type="ECO:0000256" key="2">
    <source>
        <dbReference type="ARBA" id="ARBA00022679"/>
    </source>
</evidence>
<accession>A0A068S568</accession>
<feature type="site" description="Critical for specifying symmetric addition of methyl groups" evidence="7">
    <location>
        <position position="309"/>
    </location>
</feature>
<dbReference type="InterPro" id="IPR035247">
    <property type="entry name" value="PRMT5_TIM"/>
</dbReference>
<dbReference type="VEuPathDB" id="FungiDB:LCOR_08084.1"/>
<feature type="active site" description="Proton donor/acceptor" evidence="5">
    <location>
        <position position="415"/>
    </location>
</feature>
<dbReference type="OrthoDB" id="1368803at2759"/>
<dbReference type="SUPFAM" id="SSF53335">
    <property type="entry name" value="S-adenosyl-L-methionine-dependent methyltransferases"/>
    <property type="match status" value="1"/>
</dbReference>
<dbReference type="Gene3D" id="3.20.20.150">
    <property type="entry name" value="Divalent-metal-dependent TIM barrel enzymes"/>
    <property type="match status" value="1"/>
</dbReference>
<evidence type="ECO:0000256" key="3">
    <source>
        <dbReference type="ARBA" id="ARBA00022691"/>
    </source>
</evidence>
<reference evidence="11" key="1">
    <citation type="submission" date="2013-08" db="EMBL/GenBank/DDBJ databases">
        <title>Gene expansion shapes genome architecture in the human pathogen Lichtheimia corymbifera: an evolutionary genomics analysis in the ancient terrestrial Mucorales (Mucoromycotina).</title>
        <authorList>
            <person name="Schwartze V.U."/>
            <person name="Winter S."/>
            <person name="Shelest E."/>
            <person name="Marcet-Houben M."/>
            <person name="Horn F."/>
            <person name="Wehner S."/>
            <person name="Hoffmann K."/>
            <person name="Riege K."/>
            <person name="Sammeth M."/>
            <person name="Nowrousian M."/>
            <person name="Valiante V."/>
            <person name="Linde J."/>
            <person name="Jacobsen I.D."/>
            <person name="Marz M."/>
            <person name="Brakhage A.A."/>
            <person name="Gabaldon T."/>
            <person name="Bocker S."/>
            <person name="Voigt K."/>
        </authorList>
    </citation>
    <scope>NUCLEOTIDE SEQUENCE [LARGE SCALE GENOMIC DNA]</scope>
    <source>
        <strain evidence="11">FSU 9682</strain>
    </source>
</reference>
<feature type="domain" description="PRMT5 oligomerisation" evidence="10">
    <location>
        <begin position="447"/>
        <end position="627"/>
    </location>
</feature>
<protein>
    <recommendedName>
        <fullName evidence="4">Protein arginine N-methyltransferase</fullName>
    </recommendedName>
</protein>
<dbReference type="GO" id="GO:1903359">
    <property type="term" value="P:lateral cortical node assembly"/>
    <property type="evidence" value="ECO:0007669"/>
    <property type="project" value="EnsemblFungi"/>
</dbReference>
<dbReference type="STRING" id="1263082.A0A068S568"/>
<evidence type="ECO:0000259" key="8">
    <source>
        <dbReference type="Pfam" id="PF05185"/>
    </source>
</evidence>
<feature type="binding site" evidence="6">
    <location>
        <position position="306"/>
    </location>
    <ligand>
        <name>S-adenosyl-L-methionine</name>
        <dbReference type="ChEBI" id="CHEBI:59789"/>
    </ligand>
</feature>
<dbReference type="Pfam" id="PF17286">
    <property type="entry name" value="PRMT5_C"/>
    <property type="match status" value="1"/>
</dbReference>
<feature type="binding site" evidence="6">
    <location>
        <begin position="399"/>
        <end position="400"/>
    </location>
    <ligand>
        <name>S-adenosyl-L-methionine</name>
        <dbReference type="ChEBI" id="CHEBI:59789"/>
    </ligand>
</feature>
<dbReference type="Pfam" id="PF05185">
    <property type="entry name" value="PRMT5"/>
    <property type="match status" value="1"/>
</dbReference>
<dbReference type="GO" id="GO:2000100">
    <property type="term" value="P:regulation of establishment or maintenance of bipolar cell polarity regulating cell shape"/>
    <property type="evidence" value="ECO:0007669"/>
    <property type="project" value="EnsemblFungi"/>
</dbReference>
<evidence type="ECO:0000256" key="5">
    <source>
        <dbReference type="PIRSR" id="PIRSR015894-1"/>
    </source>
</evidence>
<dbReference type="GO" id="GO:0071521">
    <property type="term" value="C:Cdc42 GTPase complex"/>
    <property type="evidence" value="ECO:0007669"/>
    <property type="project" value="EnsemblFungi"/>
</dbReference>
<feature type="binding site" evidence="6">
    <location>
        <position position="372"/>
    </location>
    <ligand>
        <name>S-adenosyl-L-methionine</name>
        <dbReference type="ChEBI" id="CHEBI:59789"/>
    </ligand>
</feature>
<dbReference type="Gene3D" id="3.40.50.150">
    <property type="entry name" value="Vaccinia Virus protein VP39"/>
    <property type="match status" value="1"/>
</dbReference>
<feature type="binding site" evidence="6">
    <location>
        <begin position="315"/>
        <end position="316"/>
    </location>
    <ligand>
        <name>S-adenosyl-L-methionine</name>
        <dbReference type="ChEBI" id="CHEBI:59789"/>
    </ligand>
</feature>
<dbReference type="InterPro" id="IPR007857">
    <property type="entry name" value="Arg_MeTrfase_PRMT5"/>
</dbReference>
<dbReference type="GO" id="GO:0005829">
    <property type="term" value="C:cytosol"/>
    <property type="evidence" value="ECO:0007669"/>
    <property type="project" value="TreeGrafter"/>
</dbReference>
<dbReference type="EMBL" id="CBTN010000043">
    <property type="protein sequence ID" value="CDH57100.1"/>
    <property type="molecule type" value="Genomic_DNA"/>
</dbReference>
<dbReference type="InterPro" id="IPR029063">
    <property type="entry name" value="SAM-dependent_MTases_sf"/>
</dbReference>
<dbReference type="FunFam" id="3.40.50.150:FF:000149">
    <property type="entry name" value="Protein arginine N-methyltransferase"/>
    <property type="match status" value="1"/>
</dbReference>
<dbReference type="InterPro" id="IPR035248">
    <property type="entry name" value="PRMT5_C"/>
</dbReference>
<keyword evidence="3 4" id="KW-0949">S-adenosyl-L-methionine</keyword>
<evidence type="ECO:0000313" key="11">
    <source>
        <dbReference type="EMBL" id="CDH57100.1"/>
    </source>
</evidence>
<evidence type="ECO:0000256" key="1">
    <source>
        <dbReference type="ARBA" id="ARBA00022603"/>
    </source>
</evidence>
<dbReference type="PIRSF" id="PIRSF015894">
    <property type="entry name" value="Skb1_MeTrfase"/>
    <property type="match status" value="1"/>
</dbReference>
<dbReference type="PANTHER" id="PTHR10738:SF0">
    <property type="entry name" value="PROTEIN ARGININE N-METHYLTRANSFERASE 5"/>
    <property type="match status" value="1"/>
</dbReference>
<dbReference type="AlphaFoldDB" id="A0A068S568"/>